<dbReference type="EMBL" id="RXIC02000020">
    <property type="protein sequence ID" value="KAB1222903.1"/>
    <property type="molecule type" value="Genomic_DNA"/>
</dbReference>
<dbReference type="Proteomes" id="UP000516437">
    <property type="component" value="Chromosome 2"/>
</dbReference>
<dbReference type="OrthoDB" id="1725979at2759"/>
<evidence type="ECO:0000313" key="3">
    <source>
        <dbReference type="Proteomes" id="UP000516437"/>
    </source>
</evidence>
<evidence type="ECO:0000256" key="1">
    <source>
        <dbReference type="SAM" id="MobiDB-lite"/>
    </source>
</evidence>
<feature type="region of interest" description="Disordered" evidence="1">
    <location>
        <begin position="45"/>
        <end position="105"/>
    </location>
</feature>
<accession>A0A6A1WDG8</accession>
<keyword evidence="3" id="KW-1185">Reference proteome</keyword>
<organism evidence="2 3">
    <name type="scientific">Morella rubra</name>
    <name type="common">Chinese bayberry</name>
    <dbReference type="NCBI Taxonomy" id="262757"/>
    <lineage>
        <taxon>Eukaryota</taxon>
        <taxon>Viridiplantae</taxon>
        <taxon>Streptophyta</taxon>
        <taxon>Embryophyta</taxon>
        <taxon>Tracheophyta</taxon>
        <taxon>Spermatophyta</taxon>
        <taxon>Magnoliopsida</taxon>
        <taxon>eudicotyledons</taxon>
        <taxon>Gunneridae</taxon>
        <taxon>Pentapetalae</taxon>
        <taxon>rosids</taxon>
        <taxon>fabids</taxon>
        <taxon>Fagales</taxon>
        <taxon>Myricaceae</taxon>
        <taxon>Morella</taxon>
    </lineage>
</organism>
<evidence type="ECO:0000313" key="2">
    <source>
        <dbReference type="EMBL" id="KAB1222903.1"/>
    </source>
</evidence>
<name>A0A6A1WDG8_9ROSI</name>
<proteinExistence type="predicted"/>
<protein>
    <submittedName>
        <fullName evidence="2">Uncharacterized protein</fullName>
    </submittedName>
</protein>
<dbReference type="AlphaFoldDB" id="A0A6A1WDG8"/>
<sequence>MLSSKDANFVGYTYKNFEIVNEDHIPGIDSLTINAYLNAAELKKKTTKPKRPSIRTLFDTPDTPDPPTLGSFLNLLPTQPEDSEDTEMLPESARPAKYQDKPVRR</sequence>
<comment type="caution">
    <text evidence="2">The sequence shown here is derived from an EMBL/GenBank/DDBJ whole genome shotgun (WGS) entry which is preliminary data.</text>
</comment>
<gene>
    <name evidence="2" type="ORF">CJ030_MR2G013607</name>
</gene>
<reference evidence="2 3" key="1">
    <citation type="journal article" date="2019" name="Plant Biotechnol. J.">
        <title>The red bayberry genome and genetic basis of sex determination.</title>
        <authorList>
            <person name="Jia H.M."/>
            <person name="Jia H.J."/>
            <person name="Cai Q.L."/>
            <person name="Wang Y."/>
            <person name="Zhao H.B."/>
            <person name="Yang W.F."/>
            <person name="Wang G.Y."/>
            <person name="Li Y.H."/>
            <person name="Zhan D.L."/>
            <person name="Shen Y.T."/>
            <person name="Niu Q.F."/>
            <person name="Chang L."/>
            <person name="Qiu J."/>
            <person name="Zhao L."/>
            <person name="Xie H.B."/>
            <person name="Fu W.Y."/>
            <person name="Jin J."/>
            <person name="Li X.W."/>
            <person name="Jiao Y."/>
            <person name="Zhou C.C."/>
            <person name="Tu T."/>
            <person name="Chai C.Y."/>
            <person name="Gao J.L."/>
            <person name="Fan L.J."/>
            <person name="van de Weg E."/>
            <person name="Wang J.Y."/>
            <person name="Gao Z.S."/>
        </authorList>
    </citation>
    <scope>NUCLEOTIDE SEQUENCE [LARGE SCALE GENOMIC DNA]</scope>
    <source>
        <tissue evidence="2">Leaves</tissue>
    </source>
</reference>